<evidence type="ECO:0000256" key="1">
    <source>
        <dbReference type="SAM" id="MobiDB-lite"/>
    </source>
</evidence>
<evidence type="ECO:0000313" key="3">
    <source>
        <dbReference type="Proteomes" id="UP001146793"/>
    </source>
</evidence>
<organism evidence="2 3">
    <name type="scientific">Anaeramoeba flamelloides</name>
    <dbReference type="NCBI Taxonomy" id="1746091"/>
    <lineage>
        <taxon>Eukaryota</taxon>
        <taxon>Metamonada</taxon>
        <taxon>Anaeramoebidae</taxon>
        <taxon>Anaeramoeba</taxon>
    </lineage>
</organism>
<comment type="caution">
    <text evidence="2">The sequence shown here is derived from an EMBL/GenBank/DDBJ whole genome shotgun (WGS) entry which is preliminary data.</text>
</comment>
<evidence type="ECO:0000313" key="2">
    <source>
        <dbReference type="EMBL" id="KAJ3443271.1"/>
    </source>
</evidence>
<accession>A0AAV7ZQ97</accession>
<feature type="compositionally biased region" description="Basic residues" evidence="1">
    <location>
        <begin position="306"/>
        <end position="318"/>
    </location>
</feature>
<dbReference type="Proteomes" id="UP001146793">
    <property type="component" value="Unassembled WGS sequence"/>
</dbReference>
<dbReference type="PANTHER" id="PTHR23184:SF9">
    <property type="entry name" value="TETRATRICOPEPTIDE REPEAT PROTEIN 14"/>
    <property type="match status" value="1"/>
</dbReference>
<dbReference type="AlphaFoldDB" id="A0AAV7ZQ97"/>
<feature type="compositionally biased region" description="Basic and acidic residues" evidence="1">
    <location>
        <begin position="14"/>
        <end position="27"/>
    </location>
</feature>
<reference evidence="2" key="1">
    <citation type="submission" date="2022-08" db="EMBL/GenBank/DDBJ databases">
        <title>Novel sulphate-reducing endosymbionts in the free-living metamonad Anaeramoeba.</title>
        <authorList>
            <person name="Jerlstrom-Hultqvist J."/>
            <person name="Cepicka I."/>
            <person name="Gallot-Lavallee L."/>
            <person name="Salas-Leiva D."/>
            <person name="Curtis B.A."/>
            <person name="Zahonova K."/>
            <person name="Pipaliya S."/>
            <person name="Dacks J."/>
            <person name="Roger A.J."/>
        </authorList>
    </citation>
    <scope>NUCLEOTIDE SEQUENCE</scope>
    <source>
        <strain evidence="2">Busselton2</strain>
    </source>
</reference>
<protein>
    <submittedName>
        <fullName evidence="2">C2h2-like zinc finger protein</fullName>
    </submittedName>
</protein>
<feature type="compositionally biased region" description="Basic and acidic residues" evidence="1">
    <location>
        <begin position="319"/>
        <end position="328"/>
    </location>
</feature>
<proteinExistence type="predicted"/>
<feature type="region of interest" description="Disordered" evidence="1">
    <location>
        <begin position="1"/>
        <end position="83"/>
    </location>
</feature>
<gene>
    <name evidence="2" type="ORF">M0812_09105</name>
</gene>
<feature type="compositionally biased region" description="Low complexity" evidence="1">
    <location>
        <begin position="28"/>
        <end position="82"/>
    </location>
</feature>
<sequence length="734" mass="85402">MSKRTNKRKKKTKERIVNQKRSLDEKNSSSSSSSGSSYSTSSSSSYGSRSYSSSDTSSSSESNSSSCNSSSMTSSSSSSNVSKYLPKKTTNIVIPPLLVSFLQINPNTKPNYLQNCTSNGYKLNPIPFKKGNNDFSSHLDPLQNNFILCTEEEILNAKICETLSNVRYNKELILIRKANEEVIIQKKTLNETQKKYDLAIVHKCTLENLPKFLDELVLFRSQTLQSLKHFKYEKTNIVLHHFGLPNSSLFNFIRSVEEWENKSHPSPKIFLSFTFTVLNDTLNQLVVTTREKNKFEDQNKNPNQKSKQKILKKKKVKKKDKEHEAKKEISKRKKTENKIPQLILLSINDLKYVEQIDSTIKEIRQTRKNEKFLIIIKIDKSIKELLKNNNNNNSNSNNNNNDLINTENTNSNNSNSHRNNNDIINNFVNNLKQLGVQEIFWDWRYTFFYIQNYIIQSKFEESYGNEYKKFILLKKTKEIKPSLVFWLVQAPLPNYYSWINNLCKIRKIQQYFKENENEKGNEKQNRGIENLVPSFSIEIEKEISFRLIKKIQEINHMNLSYNFTIKKIWKIIGDYKNDSFLIKLLKAYPDLNNKYTGKRIGNTRELFLPIRSACNIDSRNSTDVCNNKECEICSLIKALPLSGNGLTFFSMPNNAFKYDLQRQKKRNKKITFLMLLCSVICGKPFLQKTEKTKYGVKTFSKKSSKIYQKLVVYNVEAILPKFLYVYQAKTNDNN</sequence>
<dbReference type="EMBL" id="JANTQA010000023">
    <property type="protein sequence ID" value="KAJ3443271.1"/>
    <property type="molecule type" value="Genomic_DNA"/>
</dbReference>
<dbReference type="Gene3D" id="3.90.228.10">
    <property type="match status" value="1"/>
</dbReference>
<feature type="compositionally biased region" description="Basic residues" evidence="1">
    <location>
        <begin position="1"/>
        <end position="13"/>
    </location>
</feature>
<feature type="region of interest" description="Disordered" evidence="1">
    <location>
        <begin position="389"/>
        <end position="418"/>
    </location>
</feature>
<dbReference type="PANTHER" id="PTHR23184">
    <property type="entry name" value="TETRATRICOPEPTIDE REPEAT PROTEIN 14"/>
    <property type="match status" value="1"/>
</dbReference>
<feature type="region of interest" description="Disordered" evidence="1">
    <location>
        <begin position="293"/>
        <end position="333"/>
    </location>
</feature>
<dbReference type="InterPro" id="IPR039190">
    <property type="entry name" value="TTC14"/>
</dbReference>
<name>A0AAV7ZQ97_9EUKA</name>